<feature type="repeat" description="ANK" evidence="3">
    <location>
        <begin position="260"/>
        <end position="292"/>
    </location>
</feature>
<dbReference type="PROSITE" id="PS50297">
    <property type="entry name" value="ANK_REP_REGION"/>
    <property type="match status" value="6"/>
</dbReference>
<reference evidence="5 6" key="1">
    <citation type="submission" date="2018-04" db="EMBL/GenBank/DDBJ databases">
        <title>The genome of golden apple snail Pomacea canaliculata provides insight into stress tolerance and invasive adaptation.</title>
        <authorList>
            <person name="Liu C."/>
            <person name="Liu B."/>
            <person name="Ren Y."/>
            <person name="Zhang Y."/>
            <person name="Wang H."/>
            <person name="Li S."/>
            <person name="Jiang F."/>
            <person name="Yin L."/>
            <person name="Zhang G."/>
            <person name="Qian W."/>
            <person name="Fan W."/>
        </authorList>
    </citation>
    <scope>NUCLEOTIDE SEQUENCE [LARGE SCALE GENOMIC DNA]</scope>
    <source>
        <strain evidence="5">SZHN2017</strain>
        <tissue evidence="5">Muscle</tissue>
    </source>
</reference>
<keyword evidence="1" id="KW-0677">Repeat</keyword>
<dbReference type="InterPro" id="IPR036770">
    <property type="entry name" value="Ankyrin_rpt-contain_sf"/>
</dbReference>
<dbReference type="SUPFAM" id="SSF48403">
    <property type="entry name" value="Ankyrin repeat"/>
    <property type="match status" value="4"/>
</dbReference>
<dbReference type="InterPro" id="IPR001496">
    <property type="entry name" value="SOCS_box"/>
</dbReference>
<dbReference type="EMBL" id="PZQS01000003">
    <property type="protein sequence ID" value="PVD33492.1"/>
    <property type="molecule type" value="Genomic_DNA"/>
</dbReference>
<gene>
    <name evidence="5" type="ORF">C0Q70_04748</name>
</gene>
<dbReference type="Gene3D" id="1.25.40.20">
    <property type="entry name" value="Ankyrin repeat-containing domain"/>
    <property type="match status" value="8"/>
</dbReference>
<feature type="repeat" description="ANK" evidence="3">
    <location>
        <begin position="812"/>
        <end position="844"/>
    </location>
</feature>
<evidence type="ECO:0000256" key="1">
    <source>
        <dbReference type="ARBA" id="ARBA00022737"/>
    </source>
</evidence>
<feature type="repeat" description="ANK" evidence="3">
    <location>
        <begin position="335"/>
        <end position="367"/>
    </location>
</feature>
<dbReference type="PROSITE" id="PS50088">
    <property type="entry name" value="ANK_REPEAT"/>
    <property type="match status" value="9"/>
</dbReference>
<dbReference type="Pfam" id="PF00023">
    <property type="entry name" value="Ank"/>
    <property type="match status" value="4"/>
</dbReference>
<feature type="repeat" description="ANK" evidence="3">
    <location>
        <begin position="192"/>
        <end position="227"/>
    </location>
</feature>
<feature type="repeat" description="ANK" evidence="3">
    <location>
        <begin position="543"/>
        <end position="575"/>
    </location>
</feature>
<dbReference type="Pfam" id="PF07525">
    <property type="entry name" value="SOCS_box"/>
    <property type="match status" value="1"/>
</dbReference>
<accession>A0A2T7PJD4</accession>
<feature type="repeat" description="ANK" evidence="3">
    <location>
        <begin position="471"/>
        <end position="503"/>
    </location>
</feature>
<evidence type="ECO:0000313" key="5">
    <source>
        <dbReference type="EMBL" id="PVD33492.1"/>
    </source>
</evidence>
<sequence>MAHPNKALPLSKMATELNTAAESSNWTLVNDLLSVDGVCRCDVEQCSLLHKLAAAPEVSLSLAGDILTKILKHKVDINMVDTSGDTAVVVAARCDNTKMVMELLSRQAALPPDVTHVCSFLQTLTNNWKPQETPYMHALVVKLLWDRLQDTALHSCHKQLHHTLVRLAVTFHTSLVREMFVTEQQVNSVDSEGMAVLHRVAMFDSDDHVRLLHYFISKGANVNLQNTSGDTPLHIAAKNSNWMMMEALRNNNDINKKDGEGNTALHLAALAGNLSLMTTLLGRGARADGVNNEQKTVLLMMAMTKRELFSNINSYINVLVLTVKRGADIQQKNCDGNSALHLAAKHDSWIMVEFLLKYVDDAGQPDSEGFNILHRLAIATSLQDHSLFHKVAQKVGDINAKSKTGDTAIHLAAKCQNWDMVKLLEQEGAAWDELDSEGFHIVHRYAMGKNMEHNMLSFLDISMYCNTRCWTGDTVFHLAARHGNWSVVELIVDYVDNIDKVDSNGLTVIQRLVMSATNTFSSEYSLFCRLIELGADYTCRDQNGDTVLHLAARNGHWQIVKHLTNLGAEVDTKDSEGFSILHRIATEEKRSDSVTAKELSQCGAIIKQKDLQGNTPLHLAVQHKNWAVAKDLVKCGADVNDVDAEGFTVLHRLGQIHNYDHSSLSLIELLLEKGARSDIVSNGGETVWKIVVQNENWRMMECLLASRRLVFKEHEDKYLLHNLVCSHQGDNHVELCDLIQKRLPVNAKDRDGNSLLHLAAGAESGAHLNPPLRKGNSYFHEFARNTSACSNMTDITRLLLSRGFDINLRNDDGDTPVHVAADEGNWDTVKTFVDHGASTSIPDSKGYYLLHKLLNKQTQNIAIYIYHSKTSTYESLEQLLIRTLVTHGEDVNRRGPDNKTALQIAAGNDEWEIVGKLISLGAVYELNQNEKLSALKHLDSCHWEDVTREQLHLFIKYIANDGSAINNSFQEEYGYRNPKTVLQKCVEQANWKMAIALVECGADCTVGERSRSSSCRNFRTDTTQKSRGVWWTAHSECSKETSSCWSDNASTEAYRRHIASQRSFLEQPVSPTERAVQKRHISAVKLLIQSGASSNSELFRLNTEYQVKMAVLADTNNDVRELLEVLSKAASEPHSLQSLCRLSVSHWLGCGPGRADKLKSLKIPSSLKNLISFCDLLSTEFVFHKHEDLSSSFSEEDDDFHLYSDYNDSDRSIDYSVGEDSLPFHSNLDYYFE</sequence>
<protein>
    <recommendedName>
        <fullName evidence="4">SOCS box domain-containing protein</fullName>
    </recommendedName>
</protein>
<dbReference type="Pfam" id="PF12796">
    <property type="entry name" value="Ank_2"/>
    <property type="match status" value="3"/>
</dbReference>
<dbReference type="OrthoDB" id="7696926at2759"/>
<comment type="caution">
    <text evidence="5">The sequence shown here is derived from an EMBL/GenBank/DDBJ whole genome shotgun (WGS) entry which is preliminary data.</text>
</comment>
<evidence type="ECO:0000259" key="4">
    <source>
        <dbReference type="PROSITE" id="PS50225"/>
    </source>
</evidence>
<dbReference type="SMART" id="SM00248">
    <property type="entry name" value="ANK"/>
    <property type="match status" value="17"/>
</dbReference>
<feature type="repeat" description="ANK" evidence="3">
    <location>
        <begin position="645"/>
        <end position="682"/>
    </location>
</feature>
<feature type="repeat" description="ANK" evidence="3">
    <location>
        <begin position="404"/>
        <end position="436"/>
    </location>
</feature>
<evidence type="ECO:0000313" key="6">
    <source>
        <dbReference type="Proteomes" id="UP000245119"/>
    </source>
</evidence>
<keyword evidence="2 3" id="KW-0040">ANK repeat</keyword>
<dbReference type="Proteomes" id="UP000245119">
    <property type="component" value="Linkage Group LG3"/>
</dbReference>
<keyword evidence="6" id="KW-1185">Reference proteome</keyword>
<dbReference type="STRING" id="400727.A0A2T7PJD4"/>
<dbReference type="AlphaFoldDB" id="A0A2T7PJD4"/>
<feature type="domain" description="SOCS box" evidence="4">
    <location>
        <begin position="1121"/>
        <end position="1171"/>
    </location>
</feature>
<proteinExistence type="predicted"/>
<organism evidence="5 6">
    <name type="scientific">Pomacea canaliculata</name>
    <name type="common">Golden apple snail</name>
    <dbReference type="NCBI Taxonomy" id="400727"/>
    <lineage>
        <taxon>Eukaryota</taxon>
        <taxon>Metazoa</taxon>
        <taxon>Spiralia</taxon>
        <taxon>Lophotrochozoa</taxon>
        <taxon>Mollusca</taxon>
        <taxon>Gastropoda</taxon>
        <taxon>Caenogastropoda</taxon>
        <taxon>Architaenioglossa</taxon>
        <taxon>Ampullarioidea</taxon>
        <taxon>Ampullariidae</taxon>
        <taxon>Pomacea</taxon>
    </lineage>
</organism>
<dbReference type="PANTHER" id="PTHR24198:SF165">
    <property type="entry name" value="ANKYRIN REPEAT-CONTAINING PROTEIN-RELATED"/>
    <property type="match status" value="1"/>
</dbReference>
<dbReference type="SMART" id="SM00969">
    <property type="entry name" value="SOCS_box"/>
    <property type="match status" value="1"/>
</dbReference>
<name>A0A2T7PJD4_POMCA</name>
<evidence type="ECO:0000256" key="3">
    <source>
        <dbReference type="PROSITE-ProRule" id="PRU00023"/>
    </source>
</evidence>
<evidence type="ECO:0000256" key="2">
    <source>
        <dbReference type="ARBA" id="ARBA00023043"/>
    </source>
</evidence>
<feature type="repeat" description="ANK" evidence="3">
    <location>
        <begin position="612"/>
        <end position="644"/>
    </location>
</feature>
<dbReference type="PANTHER" id="PTHR24198">
    <property type="entry name" value="ANKYRIN REPEAT AND PROTEIN KINASE DOMAIN-CONTAINING PROTEIN"/>
    <property type="match status" value="1"/>
</dbReference>
<dbReference type="PROSITE" id="PS50225">
    <property type="entry name" value="SOCS"/>
    <property type="match status" value="1"/>
</dbReference>
<dbReference type="PRINTS" id="PR01415">
    <property type="entry name" value="ANKYRIN"/>
</dbReference>
<dbReference type="InterPro" id="IPR002110">
    <property type="entry name" value="Ankyrin_rpt"/>
</dbReference>